<sequence>MIELIVADRCTDCGACIEVCPANVLDAGQGGLPVLARAEDCQTCFMCELYCRADAIYVAPDCDRRVAVSEAEVLASGRLGQYRKHSGWNEWAEHYPNEQWLMETVFRRAGEAAAQTRAVRPEGLGGKE</sequence>
<reference evidence="6 7" key="1">
    <citation type="journal article" date="2020" name="Arch. Microbiol.">
        <title>Bradyrhizobium campsiandrae sp. nov., a nitrogen-fixing bacterial strain isolated from a native leguminous tree from the Amazon adapted to flooded conditions.</title>
        <authorList>
            <person name="Cabral Michel D."/>
            <person name="Martins da Costa E."/>
            <person name="Azarias Guimaraes A."/>
            <person name="Soares de Carvalho T."/>
            <person name="Santos de Castro Caputo P."/>
            <person name="Willems A."/>
            <person name="de Souza Moreira F.M."/>
        </authorList>
    </citation>
    <scope>NUCLEOTIDE SEQUENCE [LARGE SCALE GENOMIC DNA]</scope>
    <source>
        <strain evidence="7">INPA 384B</strain>
    </source>
</reference>
<evidence type="ECO:0000259" key="5">
    <source>
        <dbReference type="PROSITE" id="PS51379"/>
    </source>
</evidence>
<dbReference type="PANTHER" id="PTHR43687:SF4">
    <property type="entry name" value="BLR5484 PROTEIN"/>
    <property type="match status" value="1"/>
</dbReference>
<dbReference type="RefSeq" id="WP_188096833.1">
    <property type="nucleotide sequence ID" value="NZ_JAANIH010000004.1"/>
</dbReference>
<dbReference type="PANTHER" id="PTHR43687">
    <property type="entry name" value="ADENYLYLSULFATE REDUCTASE, BETA SUBUNIT"/>
    <property type="match status" value="1"/>
</dbReference>
<dbReference type="Gene3D" id="3.30.70.20">
    <property type="match status" value="1"/>
</dbReference>
<accession>A0ABR7U742</accession>
<name>A0ABR7U742_9BRAD</name>
<dbReference type="SUPFAM" id="SSF54862">
    <property type="entry name" value="4Fe-4S ferredoxins"/>
    <property type="match status" value="1"/>
</dbReference>
<dbReference type="EMBL" id="JAATTO010000022">
    <property type="protein sequence ID" value="MBC9979849.1"/>
    <property type="molecule type" value="Genomic_DNA"/>
</dbReference>
<keyword evidence="1" id="KW-0004">4Fe-4S</keyword>
<organism evidence="6 7">
    <name type="scientific">Bradyrhizobium campsiandrae</name>
    <dbReference type="NCBI Taxonomy" id="1729892"/>
    <lineage>
        <taxon>Bacteria</taxon>
        <taxon>Pseudomonadati</taxon>
        <taxon>Pseudomonadota</taxon>
        <taxon>Alphaproteobacteria</taxon>
        <taxon>Hyphomicrobiales</taxon>
        <taxon>Nitrobacteraceae</taxon>
        <taxon>Bradyrhizobium</taxon>
    </lineage>
</organism>
<evidence type="ECO:0000313" key="7">
    <source>
        <dbReference type="Proteomes" id="UP000639516"/>
    </source>
</evidence>
<dbReference type="Proteomes" id="UP000639516">
    <property type="component" value="Unassembled WGS sequence"/>
</dbReference>
<dbReference type="InterPro" id="IPR017896">
    <property type="entry name" value="4Fe4S_Fe-S-bd"/>
</dbReference>
<feature type="domain" description="4Fe-4S ferredoxin-type" evidence="5">
    <location>
        <begin position="1"/>
        <end position="30"/>
    </location>
</feature>
<keyword evidence="2" id="KW-0479">Metal-binding</keyword>
<feature type="domain" description="4Fe-4S ferredoxin-type" evidence="5">
    <location>
        <begin position="31"/>
        <end position="61"/>
    </location>
</feature>
<evidence type="ECO:0000313" key="6">
    <source>
        <dbReference type="EMBL" id="MBC9979849.1"/>
    </source>
</evidence>
<dbReference type="PROSITE" id="PS00198">
    <property type="entry name" value="4FE4S_FER_1"/>
    <property type="match status" value="1"/>
</dbReference>
<protein>
    <submittedName>
        <fullName evidence="6">Ferredoxin family protein</fullName>
    </submittedName>
</protein>
<dbReference type="InterPro" id="IPR017900">
    <property type="entry name" value="4Fe4S_Fe_S_CS"/>
</dbReference>
<proteinExistence type="predicted"/>
<dbReference type="InterPro" id="IPR050572">
    <property type="entry name" value="Fe-S_Ferredoxin"/>
</dbReference>
<comment type="caution">
    <text evidence="6">The sequence shown here is derived from an EMBL/GenBank/DDBJ whole genome shotgun (WGS) entry which is preliminary data.</text>
</comment>
<evidence type="ECO:0000256" key="4">
    <source>
        <dbReference type="ARBA" id="ARBA00023014"/>
    </source>
</evidence>
<evidence type="ECO:0000256" key="2">
    <source>
        <dbReference type="ARBA" id="ARBA00022723"/>
    </source>
</evidence>
<keyword evidence="4" id="KW-0411">Iron-sulfur</keyword>
<keyword evidence="7" id="KW-1185">Reference proteome</keyword>
<gene>
    <name evidence="6" type="ORF">HA482_16740</name>
</gene>
<evidence type="ECO:0000256" key="3">
    <source>
        <dbReference type="ARBA" id="ARBA00023004"/>
    </source>
</evidence>
<keyword evidence="3" id="KW-0408">Iron</keyword>
<dbReference type="Pfam" id="PF13237">
    <property type="entry name" value="Fer4_10"/>
    <property type="match status" value="1"/>
</dbReference>
<dbReference type="PROSITE" id="PS51379">
    <property type="entry name" value="4FE4S_FER_2"/>
    <property type="match status" value="2"/>
</dbReference>
<evidence type="ECO:0000256" key="1">
    <source>
        <dbReference type="ARBA" id="ARBA00022485"/>
    </source>
</evidence>